<evidence type="ECO:0000313" key="2">
    <source>
        <dbReference type="Proteomes" id="UP000789920"/>
    </source>
</evidence>
<organism evidence="1 2">
    <name type="scientific">Racocetra persica</name>
    <dbReference type="NCBI Taxonomy" id="160502"/>
    <lineage>
        <taxon>Eukaryota</taxon>
        <taxon>Fungi</taxon>
        <taxon>Fungi incertae sedis</taxon>
        <taxon>Mucoromycota</taxon>
        <taxon>Glomeromycotina</taxon>
        <taxon>Glomeromycetes</taxon>
        <taxon>Diversisporales</taxon>
        <taxon>Gigasporaceae</taxon>
        <taxon>Racocetra</taxon>
    </lineage>
</organism>
<proteinExistence type="predicted"/>
<feature type="non-terminal residue" evidence="1">
    <location>
        <position position="1"/>
    </location>
</feature>
<dbReference type="Proteomes" id="UP000789920">
    <property type="component" value="Unassembled WGS sequence"/>
</dbReference>
<evidence type="ECO:0000313" key="1">
    <source>
        <dbReference type="EMBL" id="CAG8705455.1"/>
    </source>
</evidence>
<sequence>NLLAVNERWHRAILYMLLALSIRDLCETIVERLKTIYGDPLPSDINIPSDEWILQARMLQKNSEDAHYCAALFCYLREFCEDVAVFTSIRNQRSMVAQESNLAAADHDFTKLSLIPSVIFFISIPNEISGRTEWLRLKNNKFKYYSPASQDAITEVFESIFRIDPTLKIKKTIQKQIYQYPTLIGFIDTHCQTHAYSFQVKKCNNISCLYCKPIRLPIHKFNMLSFLPDPIPSKDNIDHYAAFQNIYGTKTTEEYRPTYMQSQEKSEPIPKSILIAEKIQDYI</sequence>
<accession>A0ACA9PE77</accession>
<name>A0ACA9PE77_9GLOM</name>
<dbReference type="EMBL" id="CAJVQC010020048">
    <property type="protein sequence ID" value="CAG8705455.1"/>
    <property type="molecule type" value="Genomic_DNA"/>
</dbReference>
<feature type="non-terminal residue" evidence="1">
    <location>
        <position position="283"/>
    </location>
</feature>
<gene>
    <name evidence="1" type="ORF">RPERSI_LOCUS10218</name>
</gene>
<reference evidence="1" key="1">
    <citation type="submission" date="2021-06" db="EMBL/GenBank/DDBJ databases">
        <authorList>
            <person name="Kallberg Y."/>
            <person name="Tangrot J."/>
            <person name="Rosling A."/>
        </authorList>
    </citation>
    <scope>NUCLEOTIDE SEQUENCE</scope>
    <source>
        <strain evidence="1">MA461A</strain>
    </source>
</reference>
<comment type="caution">
    <text evidence="1">The sequence shown here is derived from an EMBL/GenBank/DDBJ whole genome shotgun (WGS) entry which is preliminary data.</text>
</comment>
<keyword evidence="2" id="KW-1185">Reference proteome</keyword>
<protein>
    <submittedName>
        <fullName evidence="1">28130_t:CDS:1</fullName>
    </submittedName>
</protein>